<dbReference type="PANTHER" id="PTHR32440:SF11">
    <property type="entry name" value="METALLOPHOSPHOESTERASE DOMAIN-CONTAINING PROTEIN"/>
    <property type="match status" value="1"/>
</dbReference>
<feature type="chain" id="PRO_5025653911" evidence="1">
    <location>
        <begin position="17"/>
        <end position="407"/>
    </location>
</feature>
<feature type="domain" description="Calcineurin-like phosphoesterase" evidence="2">
    <location>
        <begin position="51"/>
        <end position="313"/>
    </location>
</feature>
<evidence type="ECO:0000259" key="2">
    <source>
        <dbReference type="Pfam" id="PF00149"/>
    </source>
</evidence>
<dbReference type="PANTHER" id="PTHR32440">
    <property type="entry name" value="PHOSPHATASE DCR2-RELATED-RELATED"/>
    <property type="match status" value="1"/>
</dbReference>
<dbReference type="OrthoDB" id="783096at2759"/>
<dbReference type="GO" id="GO:0016788">
    <property type="term" value="F:hydrolase activity, acting on ester bonds"/>
    <property type="evidence" value="ECO:0007669"/>
    <property type="project" value="TreeGrafter"/>
</dbReference>
<dbReference type="GO" id="GO:0005737">
    <property type="term" value="C:cytoplasm"/>
    <property type="evidence" value="ECO:0007669"/>
    <property type="project" value="TreeGrafter"/>
</dbReference>
<dbReference type="InterPro" id="IPR004843">
    <property type="entry name" value="Calcineurin-like_PHP"/>
</dbReference>
<dbReference type="Proteomes" id="UP000800096">
    <property type="component" value="Unassembled WGS sequence"/>
</dbReference>
<organism evidence="3 4">
    <name type="scientific">Ampelomyces quisqualis</name>
    <name type="common">Powdery mildew agent</name>
    <dbReference type="NCBI Taxonomy" id="50730"/>
    <lineage>
        <taxon>Eukaryota</taxon>
        <taxon>Fungi</taxon>
        <taxon>Dikarya</taxon>
        <taxon>Ascomycota</taxon>
        <taxon>Pezizomycotina</taxon>
        <taxon>Dothideomycetes</taxon>
        <taxon>Pleosporomycetidae</taxon>
        <taxon>Pleosporales</taxon>
        <taxon>Pleosporineae</taxon>
        <taxon>Phaeosphaeriaceae</taxon>
        <taxon>Ampelomyces</taxon>
    </lineage>
</organism>
<evidence type="ECO:0000256" key="1">
    <source>
        <dbReference type="SAM" id="SignalP"/>
    </source>
</evidence>
<dbReference type="CDD" id="cd07383">
    <property type="entry name" value="MPP_Dcr2"/>
    <property type="match status" value="1"/>
</dbReference>
<sequence length="407" mass="45174">MKASILLSIVCAAASAVPAPSFHARNAHPHAASAIPDYPGIQFGANGKLDITVFSDLHFGEPSNERKDSLTTGVMNSVLDNEHSDLVVLNGDLISCEYVGPDQFNGIIDQVVSPLVYRNLPFAATFGNHDYSETCSTRSMASHMWWDIKGTNGKKLSFTTQSVEGPVEEIGWSNYFIPVYSSTDGSKLEMLLWFFDSKGGRVYQPGANQNRPTTSYVDKRVVTWFQNARDEFNKRHGRVIPSLAFVHIPVQATRAFQKSGKRGEFTQPGIDDEIVGHQDDCPGTDCYHGGDEVFMKALVETQGLISVFSGHDHGVDWCMKWSDDLPTKPTNGNGIHFCFNRHSGYGGYSNWKRGARKILVEESKLGNKEIDTWTRLEDGSISGRVTLNSTYGSDNYPKVDRLESWGW</sequence>
<protein>
    <submittedName>
        <fullName evidence="3">Metallo-dependent phosphatase-like protein</fullName>
    </submittedName>
</protein>
<evidence type="ECO:0000313" key="3">
    <source>
        <dbReference type="EMBL" id="KAF1914453.1"/>
    </source>
</evidence>
<dbReference type="SUPFAM" id="SSF56300">
    <property type="entry name" value="Metallo-dependent phosphatases"/>
    <property type="match status" value="1"/>
</dbReference>
<reference evidence="3" key="1">
    <citation type="journal article" date="2020" name="Stud. Mycol.">
        <title>101 Dothideomycetes genomes: a test case for predicting lifestyles and emergence of pathogens.</title>
        <authorList>
            <person name="Haridas S."/>
            <person name="Albert R."/>
            <person name="Binder M."/>
            <person name="Bloem J."/>
            <person name="Labutti K."/>
            <person name="Salamov A."/>
            <person name="Andreopoulos B."/>
            <person name="Baker S."/>
            <person name="Barry K."/>
            <person name="Bills G."/>
            <person name="Bluhm B."/>
            <person name="Cannon C."/>
            <person name="Castanera R."/>
            <person name="Culley D."/>
            <person name="Daum C."/>
            <person name="Ezra D."/>
            <person name="Gonzalez J."/>
            <person name="Henrissat B."/>
            <person name="Kuo A."/>
            <person name="Liang C."/>
            <person name="Lipzen A."/>
            <person name="Lutzoni F."/>
            <person name="Magnuson J."/>
            <person name="Mondo S."/>
            <person name="Nolan M."/>
            <person name="Ohm R."/>
            <person name="Pangilinan J."/>
            <person name="Park H.-J."/>
            <person name="Ramirez L."/>
            <person name="Alfaro M."/>
            <person name="Sun H."/>
            <person name="Tritt A."/>
            <person name="Yoshinaga Y."/>
            <person name="Zwiers L.-H."/>
            <person name="Turgeon B."/>
            <person name="Goodwin S."/>
            <person name="Spatafora J."/>
            <person name="Crous P."/>
            <person name="Grigoriev I."/>
        </authorList>
    </citation>
    <scope>NUCLEOTIDE SEQUENCE</scope>
    <source>
        <strain evidence="3">HMLAC05119</strain>
    </source>
</reference>
<proteinExistence type="predicted"/>
<dbReference type="Pfam" id="PF00149">
    <property type="entry name" value="Metallophos"/>
    <property type="match status" value="1"/>
</dbReference>
<name>A0A6A5QG31_AMPQU</name>
<dbReference type="AlphaFoldDB" id="A0A6A5QG31"/>
<dbReference type="Gene3D" id="3.60.21.10">
    <property type="match status" value="1"/>
</dbReference>
<feature type="signal peptide" evidence="1">
    <location>
        <begin position="1"/>
        <end position="16"/>
    </location>
</feature>
<dbReference type="EMBL" id="ML979137">
    <property type="protein sequence ID" value="KAF1914453.1"/>
    <property type="molecule type" value="Genomic_DNA"/>
</dbReference>
<accession>A0A6A5QG31</accession>
<dbReference type="InterPro" id="IPR029052">
    <property type="entry name" value="Metallo-depent_PP-like"/>
</dbReference>
<keyword evidence="4" id="KW-1185">Reference proteome</keyword>
<gene>
    <name evidence="3" type="ORF">BDU57DRAFT_454655</name>
</gene>
<evidence type="ECO:0000313" key="4">
    <source>
        <dbReference type="Proteomes" id="UP000800096"/>
    </source>
</evidence>
<keyword evidence="1" id="KW-0732">Signal</keyword>